<dbReference type="Pfam" id="PF12915">
    <property type="entry name" value="DUF3833"/>
    <property type="match status" value="1"/>
</dbReference>
<dbReference type="OrthoDB" id="5296954at2"/>
<name>A0A4R6ATX6_9RHOB</name>
<comment type="caution">
    <text evidence="1">The sequence shown here is derived from an EMBL/GenBank/DDBJ whole genome shotgun (WGS) entry which is preliminary data.</text>
</comment>
<dbReference type="AlphaFoldDB" id="A0A4R6ATX6"/>
<dbReference type="RefSeq" id="WP_133343846.1">
    <property type="nucleotide sequence ID" value="NZ_SMZO01000046.1"/>
</dbReference>
<sequence length="201" mass="22519">MTALLFVGLGAVLTLAILALFRRFWSFQAQTPEDYAGQTPEFDIRRHLNGPMACEGVIYGPTGRVSARFVAEMHARWDGARGEMTEHFQYDSGTVQDRRWSLTLDDDGTIRAEAEDLAGTGVGRQKGAGVMLRYRIRLPKASGGHLLDVTDWMYLMENGTIINRSEFRKFGFRVAELVATMRPMVRDETQVAPDTDQLAAE</sequence>
<organism evidence="1 2">
    <name type="scientific">Meridianimarinicoccus aquatilis</name>
    <dbReference type="NCBI Taxonomy" id="2552766"/>
    <lineage>
        <taxon>Bacteria</taxon>
        <taxon>Pseudomonadati</taxon>
        <taxon>Pseudomonadota</taxon>
        <taxon>Alphaproteobacteria</taxon>
        <taxon>Rhodobacterales</taxon>
        <taxon>Paracoccaceae</taxon>
        <taxon>Meridianimarinicoccus</taxon>
    </lineage>
</organism>
<dbReference type="InterPro" id="IPR024409">
    <property type="entry name" value="DUF3833"/>
</dbReference>
<proteinExistence type="predicted"/>
<evidence type="ECO:0000313" key="2">
    <source>
        <dbReference type="Proteomes" id="UP000294562"/>
    </source>
</evidence>
<gene>
    <name evidence="1" type="ORF">E2L05_15845</name>
</gene>
<dbReference type="EMBL" id="SMZO01000046">
    <property type="protein sequence ID" value="TDL85323.1"/>
    <property type="molecule type" value="Genomic_DNA"/>
</dbReference>
<accession>A0A4R6ATX6</accession>
<keyword evidence="2" id="KW-1185">Reference proteome</keyword>
<evidence type="ECO:0000313" key="1">
    <source>
        <dbReference type="EMBL" id="TDL85323.1"/>
    </source>
</evidence>
<reference evidence="1 2" key="1">
    <citation type="submission" date="2019-03" db="EMBL/GenBank/DDBJ databases">
        <title>Rhodobacteraceae bacterium SM1902, a new member of the family Rhodobacteraceae isolated from Yantai.</title>
        <authorList>
            <person name="Sun Y."/>
        </authorList>
    </citation>
    <scope>NUCLEOTIDE SEQUENCE [LARGE SCALE GENOMIC DNA]</scope>
    <source>
        <strain evidence="1 2">SM1902</strain>
    </source>
</reference>
<protein>
    <submittedName>
        <fullName evidence="1">DUF3833 family protein</fullName>
    </submittedName>
</protein>
<dbReference type="Proteomes" id="UP000294562">
    <property type="component" value="Unassembled WGS sequence"/>
</dbReference>